<dbReference type="InterPro" id="IPR001789">
    <property type="entry name" value="Sig_transdc_resp-reg_receiver"/>
</dbReference>
<dbReference type="SMART" id="SM00052">
    <property type="entry name" value="EAL"/>
    <property type="match status" value="1"/>
</dbReference>
<dbReference type="Proteomes" id="UP001254608">
    <property type="component" value="Unassembled WGS sequence"/>
</dbReference>
<dbReference type="PANTHER" id="PTHR44757:SF2">
    <property type="entry name" value="BIOFILM ARCHITECTURE MAINTENANCE PROTEIN MBAA"/>
    <property type="match status" value="1"/>
</dbReference>
<dbReference type="SUPFAM" id="SSF52172">
    <property type="entry name" value="CheY-like"/>
    <property type="match status" value="1"/>
</dbReference>
<keyword evidence="1" id="KW-0597">Phosphoprotein</keyword>
<dbReference type="CDD" id="cd01948">
    <property type="entry name" value="EAL"/>
    <property type="match status" value="1"/>
</dbReference>
<evidence type="ECO:0000313" key="6">
    <source>
        <dbReference type="Proteomes" id="UP001254608"/>
    </source>
</evidence>
<name>A0ABU2WLZ2_9GAMM</name>
<dbReference type="Pfam" id="PF00563">
    <property type="entry name" value="EAL"/>
    <property type="match status" value="1"/>
</dbReference>
<evidence type="ECO:0000313" key="5">
    <source>
        <dbReference type="EMBL" id="MDT0498903.1"/>
    </source>
</evidence>
<proteinExistence type="predicted"/>
<dbReference type="CDD" id="cd01949">
    <property type="entry name" value="GGDEF"/>
    <property type="match status" value="1"/>
</dbReference>
<dbReference type="EMBL" id="JAVRIC010000029">
    <property type="protein sequence ID" value="MDT0498903.1"/>
    <property type="molecule type" value="Genomic_DNA"/>
</dbReference>
<evidence type="ECO:0000259" key="2">
    <source>
        <dbReference type="PROSITE" id="PS50110"/>
    </source>
</evidence>
<gene>
    <name evidence="5" type="ORF">RM530_16280</name>
</gene>
<dbReference type="SMART" id="SM00448">
    <property type="entry name" value="REC"/>
    <property type="match status" value="1"/>
</dbReference>
<dbReference type="Gene3D" id="3.20.20.450">
    <property type="entry name" value="EAL domain"/>
    <property type="match status" value="1"/>
</dbReference>
<dbReference type="Pfam" id="PF00072">
    <property type="entry name" value="Response_reg"/>
    <property type="match status" value="1"/>
</dbReference>
<reference evidence="5 6" key="1">
    <citation type="submission" date="2023-09" db="EMBL/GenBank/DDBJ databases">
        <authorList>
            <person name="Rey-Velasco X."/>
        </authorList>
    </citation>
    <scope>NUCLEOTIDE SEQUENCE [LARGE SCALE GENOMIC DNA]</scope>
    <source>
        <strain evidence="5 6">W345</strain>
    </source>
</reference>
<dbReference type="InterPro" id="IPR011006">
    <property type="entry name" value="CheY-like_superfamily"/>
</dbReference>
<dbReference type="Gene3D" id="3.30.70.270">
    <property type="match status" value="1"/>
</dbReference>
<dbReference type="Pfam" id="PF00990">
    <property type="entry name" value="GGDEF"/>
    <property type="match status" value="1"/>
</dbReference>
<dbReference type="InterPro" id="IPR035919">
    <property type="entry name" value="EAL_sf"/>
</dbReference>
<dbReference type="SUPFAM" id="SSF141868">
    <property type="entry name" value="EAL domain-like"/>
    <property type="match status" value="1"/>
</dbReference>
<dbReference type="PROSITE" id="PS50887">
    <property type="entry name" value="GGDEF"/>
    <property type="match status" value="1"/>
</dbReference>
<dbReference type="PROSITE" id="PS50110">
    <property type="entry name" value="RESPONSE_REGULATORY"/>
    <property type="match status" value="1"/>
</dbReference>
<dbReference type="Gene3D" id="3.40.50.2300">
    <property type="match status" value="1"/>
</dbReference>
<dbReference type="NCBIfam" id="TIGR00254">
    <property type="entry name" value="GGDEF"/>
    <property type="match status" value="1"/>
</dbReference>
<feature type="domain" description="GGDEF" evidence="4">
    <location>
        <begin position="176"/>
        <end position="308"/>
    </location>
</feature>
<dbReference type="SMART" id="SM00267">
    <property type="entry name" value="GGDEF"/>
    <property type="match status" value="1"/>
</dbReference>
<feature type="domain" description="Response regulatory" evidence="2">
    <location>
        <begin position="16"/>
        <end position="132"/>
    </location>
</feature>
<evidence type="ECO:0000259" key="4">
    <source>
        <dbReference type="PROSITE" id="PS50887"/>
    </source>
</evidence>
<accession>A0ABU2WLZ2</accession>
<feature type="modified residue" description="4-aspartylphosphate" evidence="1">
    <location>
        <position position="67"/>
    </location>
</feature>
<dbReference type="InterPro" id="IPR000160">
    <property type="entry name" value="GGDEF_dom"/>
</dbReference>
<dbReference type="PROSITE" id="PS50883">
    <property type="entry name" value="EAL"/>
    <property type="match status" value="1"/>
</dbReference>
<protein>
    <submittedName>
        <fullName evidence="5">GGDEF domain-containing response regulator</fullName>
    </submittedName>
</protein>
<keyword evidence="6" id="KW-1185">Reference proteome</keyword>
<dbReference type="PANTHER" id="PTHR44757">
    <property type="entry name" value="DIGUANYLATE CYCLASE DGCP"/>
    <property type="match status" value="1"/>
</dbReference>
<organism evidence="5 6">
    <name type="scientific">Banduia mediterranea</name>
    <dbReference type="NCBI Taxonomy" id="3075609"/>
    <lineage>
        <taxon>Bacteria</taxon>
        <taxon>Pseudomonadati</taxon>
        <taxon>Pseudomonadota</taxon>
        <taxon>Gammaproteobacteria</taxon>
        <taxon>Nevskiales</taxon>
        <taxon>Algiphilaceae</taxon>
        <taxon>Banduia</taxon>
    </lineage>
</organism>
<evidence type="ECO:0000256" key="1">
    <source>
        <dbReference type="PROSITE-ProRule" id="PRU00169"/>
    </source>
</evidence>
<dbReference type="InterPro" id="IPR001633">
    <property type="entry name" value="EAL_dom"/>
</dbReference>
<dbReference type="SUPFAM" id="SSF55073">
    <property type="entry name" value="Nucleotide cyclase"/>
    <property type="match status" value="1"/>
</dbReference>
<dbReference type="InterPro" id="IPR029787">
    <property type="entry name" value="Nucleotide_cyclase"/>
</dbReference>
<dbReference type="InterPro" id="IPR052155">
    <property type="entry name" value="Biofilm_reg_signaling"/>
</dbReference>
<dbReference type="RefSeq" id="WP_311366315.1">
    <property type="nucleotide sequence ID" value="NZ_JAVRIC010000029.1"/>
</dbReference>
<dbReference type="InterPro" id="IPR043128">
    <property type="entry name" value="Rev_trsase/Diguanyl_cyclase"/>
</dbReference>
<sequence>MIQVAPQLEAGATTVRVLLVEDSQADVLLMKRYLQRVSPVRYQVTVARTRETAVTALRQPFDVCIMDFYLGGFTGLELLQGLDAEELSGPVILITGVPDERIDQQALDCGVADFLSKAEAVTPLLDRSIRYARRQFEQQRRLRHLVEHDPLTGLLNRETFTQRLIRLRHAEAQQPQGLYLLCVGIDGLNSVNDNWGHGVGDRALVHVSSRLGHAVGESAPIGRVGGDAMVVAVTGMDESSVESLAQRILAAMREPLSVGAEQIVTTVSIGIVSADQSPSDVQEFVRLADHAMLAAKRAGRDTFSYHRTGRPATTRLRALLETDLRQAVGDDELWMGHEPQISLQDGRLTGAEALARWTHPKHGNVSPSLFIPLAQACGLIRPLTRWSLREAVASLASWAPLIDDDFRLAVNVAPAALLSPGFAEQLDELLSQGGVSARNLRLEITEDYFAYDDVYQKLQRLYDMGLSLALDDFGTGYSSLTRLSRLPIDTLKIDQSFVKDMTTDARAAALVKSILSVGKDLDMTVIAEGVETAEQADRLLELGCRTVQGFLYGTNEDRLAFTSRLL</sequence>
<evidence type="ECO:0000259" key="3">
    <source>
        <dbReference type="PROSITE" id="PS50883"/>
    </source>
</evidence>
<feature type="domain" description="EAL" evidence="3">
    <location>
        <begin position="317"/>
        <end position="566"/>
    </location>
</feature>
<comment type="caution">
    <text evidence="5">The sequence shown here is derived from an EMBL/GenBank/DDBJ whole genome shotgun (WGS) entry which is preliminary data.</text>
</comment>
<dbReference type="CDD" id="cd00156">
    <property type="entry name" value="REC"/>
    <property type="match status" value="1"/>
</dbReference>